<evidence type="ECO:0000313" key="2">
    <source>
        <dbReference type="EMBL" id="GBG06210.1"/>
    </source>
</evidence>
<feature type="transmembrane region" description="Helical" evidence="1">
    <location>
        <begin position="12"/>
        <end position="31"/>
    </location>
</feature>
<evidence type="ECO:0000256" key="1">
    <source>
        <dbReference type="SAM" id="Phobius"/>
    </source>
</evidence>
<evidence type="ECO:0000313" key="3">
    <source>
        <dbReference type="Proteomes" id="UP000245202"/>
    </source>
</evidence>
<keyword evidence="1" id="KW-0812">Transmembrane</keyword>
<protein>
    <submittedName>
        <fullName evidence="2">Uncharacterized protein</fullName>
    </submittedName>
</protein>
<keyword evidence="3" id="KW-1185">Reference proteome</keyword>
<proteinExistence type="predicted"/>
<comment type="caution">
    <text evidence="2">The sequence shown here is derived from an EMBL/GenBank/DDBJ whole genome shotgun (WGS) entry which is preliminary data.</text>
</comment>
<reference evidence="2 3" key="1">
    <citation type="submission" date="2017-08" db="EMBL/GenBank/DDBJ databases">
        <title>Substantial Increase in Enzyme Production by Combined Drug-Resistance Mutations in Paenibacillus agaridevorans.</title>
        <authorList>
            <person name="Tanaka Y."/>
            <person name="Funane K."/>
            <person name="Hosaka T."/>
            <person name="Shiwa Y."/>
            <person name="Fujita N."/>
            <person name="Miyazaki T."/>
            <person name="Yoshikawa H."/>
            <person name="Murakami K."/>
            <person name="Kasahara K."/>
            <person name="Inaoka T."/>
            <person name="Hiraga Y."/>
            <person name="Ochi K."/>
        </authorList>
    </citation>
    <scope>NUCLEOTIDE SEQUENCE [LARGE SCALE GENOMIC DNA]</scope>
    <source>
        <strain evidence="2 3">T-3040</strain>
    </source>
</reference>
<sequence length="155" mass="18053">MKKTIEVRPLTGVVPVFLFLFYLFIQFYLLILTEPEWGGLLLLYVVSILIAFSAVVAYLLNAIIMNKKPAQLQIHQSSLELFGRRIDGEAVEAIYSNGYFRPIIGFKRHGKKMIPPMLCFRMKNSGEEDECMEALNHWAMKQGITVKYKRFPRWF</sequence>
<dbReference type="EMBL" id="BDQX01000036">
    <property type="protein sequence ID" value="GBG06210.1"/>
    <property type="molecule type" value="Genomic_DNA"/>
</dbReference>
<gene>
    <name evidence="2" type="ORF">PAT3040_00725</name>
</gene>
<feature type="transmembrane region" description="Helical" evidence="1">
    <location>
        <begin position="37"/>
        <end position="60"/>
    </location>
</feature>
<dbReference type="Proteomes" id="UP000245202">
    <property type="component" value="Unassembled WGS sequence"/>
</dbReference>
<dbReference type="AlphaFoldDB" id="A0A2R5EI03"/>
<dbReference type="RefSeq" id="WP_108991547.1">
    <property type="nucleotide sequence ID" value="NZ_BDQX01000036.1"/>
</dbReference>
<keyword evidence="1" id="KW-1133">Transmembrane helix</keyword>
<name>A0A2R5EI03_9BACL</name>
<keyword evidence="1" id="KW-0472">Membrane</keyword>
<accession>A0A2R5EI03</accession>
<organism evidence="2 3">
    <name type="scientific">Paenibacillus agaridevorans</name>
    <dbReference type="NCBI Taxonomy" id="171404"/>
    <lineage>
        <taxon>Bacteria</taxon>
        <taxon>Bacillati</taxon>
        <taxon>Bacillota</taxon>
        <taxon>Bacilli</taxon>
        <taxon>Bacillales</taxon>
        <taxon>Paenibacillaceae</taxon>
        <taxon>Paenibacillus</taxon>
    </lineage>
</organism>